<dbReference type="Proteomes" id="UP000322499">
    <property type="component" value="Unassembled WGS sequence"/>
</dbReference>
<keyword evidence="3" id="KW-1185">Reference proteome</keyword>
<organism evidence="2 3">
    <name type="scientific">Blastococcus xanthinilyticus</name>
    <dbReference type="NCBI Taxonomy" id="1564164"/>
    <lineage>
        <taxon>Bacteria</taxon>
        <taxon>Bacillati</taxon>
        <taxon>Actinomycetota</taxon>
        <taxon>Actinomycetes</taxon>
        <taxon>Geodermatophilales</taxon>
        <taxon>Geodermatophilaceae</taxon>
        <taxon>Blastococcus</taxon>
    </lineage>
</organism>
<proteinExistence type="predicted"/>
<gene>
    <name evidence="2" type="ORF">BD833_12057</name>
</gene>
<dbReference type="AlphaFoldDB" id="A0A5S5CPW4"/>
<evidence type="ECO:0000313" key="3">
    <source>
        <dbReference type="Proteomes" id="UP000322499"/>
    </source>
</evidence>
<evidence type="ECO:0000313" key="2">
    <source>
        <dbReference type="EMBL" id="TYP82073.1"/>
    </source>
</evidence>
<comment type="caution">
    <text evidence="2">The sequence shown here is derived from an EMBL/GenBank/DDBJ whole genome shotgun (WGS) entry which is preliminary data.</text>
</comment>
<evidence type="ECO:0000256" key="1">
    <source>
        <dbReference type="SAM" id="MobiDB-lite"/>
    </source>
</evidence>
<dbReference type="RefSeq" id="WP_166535109.1">
    <property type="nucleotide sequence ID" value="NZ_VNHW01000020.1"/>
</dbReference>
<reference evidence="2 3" key="1">
    <citation type="submission" date="2019-07" db="EMBL/GenBank/DDBJ databases">
        <title>Genomic Encyclopedia of Archaeal and Bacterial Type Strains, Phase II (KMG-II): from individual species to whole genera.</title>
        <authorList>
            <person name="Goeker M."/>
        </authorList>
    </citation>
    <scope>NUCLEOTIDE SEQUENCE [LARGE SCALE GENOMIC DNA]</scope>
    <source>
        <strain evidence="2 3">DSM 46842</strain>
    </source>
</reference>
<dbReference type="EMBL" id="VNHW01000020">
    <property type="protein sequence ID" value="TYP82073.1"/>
    <property type="molecule type" value="Genomic_DNA"/>
</dbReference>
<sequence>MAIPLVQVRHKATGKKAFLPESALPNFPDYVKTPSQKAREQVPDGTAFPTEPSDMGEVEPPRSGAGSGTEVWRAHAERLGIEVAADAGRDDIVAAVDAAKPQG</sequence>
<protein>
    <submittedName>
        <fullName evidence="2">Uncharacterized protein</fullName>
    </submittedName>
</protein>
<name>A0A5S5CPW4_9ACTN</name>
<accession>A0A5S5CPW4</accession>
<feature type="region of interest" description="Disordered" evidence="1">
    <location>
        <begin position="26"/>
        <end position="71"/>
    </location>
</feature>